<evidence type="ECO:0000256" key="1">
    <source>
        <dbReference type="SAM" id="MobiDB-lite"/>
    </source>
</evidence>
<keyword evidence="3" id="KW-1185">Reference proteome</keyword>
<feature type="region of interest" description="Disordered" evidence="1">
    <location>
        <begin position="1"/>
        <end position="21"/>
    </location>
</feature>
<dbReference type="AlphaFoldDB" id="A0A0C9VBF2"/>
<sequence>MRTEQDCVPRQSSTQRPRQPAMVTEATCRCSDNTVEQQAAAPGVAYLQRIHLPRVTATRRPAQAKPTISILQSICMSDSRHQSQHLYHSTSAFENANSNGLQAVDMFGGEGLMQAASSQSPGY</sequence>
<accession>A0A0C9VBF2</accession>
<dbReference type="EMBL" id="KN837157">
    <property type="protein sequence ID" value="KIJ38847.1"/>
    <property type="molecule type" value="Genomic_DNA"/>
</dbReference>
<organism evidence="2 3">
    <name type="scientific">Sphaerobolus stellatus (strain SS14)</name>
    <dbReference type="NCBI Taxonomy" id="990650"/>
    <lineage>
        <taxon>Eukaryota</taxon>
        <taxon>Fungi</taxon>
        <taxon>Dikarya</taxon>
        <taxon>Basidiomycota</taxon>
        <taxon>Agaricomycotina</taxon>
        <taxon>Agaricomycetes</taxon>
        <taxon>Phallomycetidae</taxon>
        <taxon>Geastrales</taxon>
        <taxon>Sphaerobolaceae</taxon>
        <taxon>Sphaerobolus</taxon>
    </lineage>
</organism>
<protein>
    <submittedName>
        <fullName evidence="2">Uncharacterized protein</fullName>
    </submittedName>
</protein>
<reference evidence="2 3" key="1">
    <citation type="submission" date="2014-06" db="EMBL/GenBank/DDBJ databases">
        <title>Evolutionary Origins and Diversification of the Mycorrhizal Mutualists.</title>
        <authorList>
            <consortium name="DOE Joint Genome Institute"/>
            <consortium name="Mycorrhizal Genomics Consortium"/>
            <person name="Kohler A."/>
            <person name="Kuo A."/>
            <person name="Nagy L.G."/>
            <person name="Floudas D."/>
            <person name="Copeland A."/>
            <person name="Barry K.W."/>
            <person name="Cichocki N."/>
            <person name="Veneault-Fourrey C."/>
            <person name="LaButti K."/>
            <person name="Lindquist E.A."/>
            <person name="Lipzen A."/>
            <person name="Lundell T."/>
            <person name="Morin E."/>
            <person name="Murat C."/>
            <person name="Riley R."/>
            <person name="Ohm R."/>
            <person name="Sun H."/>
            <person name="Tunlid A."/>
            <person name="Henrissat B."/>
            <person name="Grigoriev I.V."/>
            <person name="Hibbett D.S."/>
            <person name="Martin F."/>
        </authorList>
    </citation>
    <scope>NUCLEOTIDE SEQUENCE [LARGE SCALE GENOMIC DNA]</scope>
    <source>
        <strain evidence="2 3">SS14</strain>
    </source>
</reference>
<evidence type="ECO:0000313" key="3">
    <source>
        <dbReference type="Proteomes" id="UP000054279"/>
    </source>
</evidence>
<evidence type="ECO:0000313" key="2">
    <source>
        <dbReference type="EMBL" id="KIJ38847.1"/>
    </source>
</evidence>
<name>A0A0C9VBF2_SPHS4</name>
<dbReference type="Proteomes" id="UP000054279">
    <property type="component" value="Unassembled WGS sequence"/>
</dbReference>
<proteinExistence type="predicted"/>
<gene>
    <name evidence="2" type="ORF">M422DRAFT_258494</name>
</gene>
<dbReference type="HOGENOM" id="CLU_2016699_0_0_1"/>